<accession>A0A834NKB2</accession>
<comment type="caution">
    <text evidence="1">The sequence shown here is derived from an EMBL/GenBank/DDBJ whole genome shotgun (WGS) entry which is preliminary data.</text>
</comment>
<sequence>MTPSGQGVKVQMYLPERRLSEILRMGEEFYGGNTLRAQVEMGKKDGGEINETTYITLRIKMLLHHWSRQPNKLAVTDGKSIRQRSQSLRKVSDGEDCGRPGEGRLTRIAMRHGRVRDLSLRGKIAKPLCGRAGQSIAASGRPPKEQDTLGIFWLGSGTVDFINSLEPPP</sequence>
<evidence type="ECO:0000313" key="1">
    <source>
        <dbReference type="EMBL" id="KAF7410643.1"/>
    </source>
</evidence>
<dbReference type="AlphaFoldDB" id="A0A834NKB2"/>
<name>A0A834NKB2_VESPE</name>
<evidence type="ECO:0000313" key="2">
    <source>
        <dbReference type="Proteomes" id="UP000600918"/>
    </source>
</evidence>
<proteinExistence type="predicted"/>
<keyword evidence="2" id="KW-1185">Reference proteome</keyword>
<dbReference type="Proteomes" id="UP000600918">
    <property type="component" value="Unassembled WGS sequence"/>
</dbReference>
<organism evidence="1 2">
    <name type="scientific">Vespula pensylvanica</name>
    <name type="common">Western yellow jacket</name>
    <name type="synonym">Wasp</name>
    <dbReference type="NCBI Taxonomy" id="30213"/>
    <lineage>
        <taxon>Eukaryota</taxon>
        <taxon>Metazoa</taxon>
        <taxon>Ecdysozoa</taxon>
        <taxon>Arthropoda</taxon>
        <taxon>Hexapoda</taxon>
        <taxon>Insecta</taxon>
        <taxon>Pterygota</taxon>
        <taxon>Neoptera</taxon>
        <taxon>Endopterygota</taxon>
        <taxon>Hymenoptera</taxon>
        <taxon>Apocrita</taxon>
        <taxon>Aculeata</taxon>
        <taxon>Vespoidea</taxon>
        <taxon>Vespidae</taxon>
        <taxon>Vespinae</taxon>
        <taxon>Vespula</taxon>
    </lineage>
</organism>
<dbReference type="EMBL" id="JACSDY010000013">
    <property type="protein sequence ID" value="KAF7410643.1"/>
    <property type="molecule type" value="Genomic_DNA"/>
</dbReference>
<gene>
    <name evidence="1" type="ORF">H0235_013250</name>
</gene>
<protein>
    <submittedName>
        <fullName evidence="1">Uncharacterized protein</fullName>
    </submittedName>
</protein>
<reference evidence="1" key="1">
    <citation type="journal article" date="2020" name="G3 (Bethesda)">
        <title>High-Quality Assemblies for Three Invasive Social Wasps from the &lt;i&gt;Vespula&lt;/i&gt; Genus.</title>
        <authorList>
            <person name="Harrop T.W.R."/>
            <person name="Guhlin J."/>
            <person name="McLaughlin G.M."/>
            <person name="Permina E."/>
            <person name="Stockwell P."/>
            <person name="Gilligan J."/>
            <person name="Le Lec M.F."/>
            <person name="Gruber M.A.M."/>
            <person name="Quinn O."/>
            <person name="Lovegrove M."/>
            <person name="Duncan E.J."/>
            <person name="Remnant E.J."/>
            <person name="Van Eeckhoven J."/>
            <person name="Graham B."/>
            <person name="Knapp R.A."/>
            <person name="Langford K.W."/>
            <person name="Kronenberg Z."/>
            <person name="Press M.O."/>
            <person name="Eacker S.M."/>
            <person name="Wilson-Rankin E.E."/>
            <person name="Purcell J."/>
            <person name="Lester P.J."/>
            <person name="Dearden P.K."/>
        </authorList>
    </citation>
    <scope>NUCLEOTIDE SEQUENCE</scope>
    <source>
        <strain evidence="1">Volc-1</strain>
    </source>
</reference>